<gene>
    <name evidence="1" type="ORF">HD592_000508</name>
</gene>
<evidence type="ECO:0000313" key="1">
    <source>
        <dbReference type="EMBL" id="MBB6333943.1"/>
    </source>
</evidence>
<dbReference type="RefSeq" id="WP_184451640.1">
    <property type="nucleotide sequence ID" value="NZ_JACHMK010000001.1"/>
</dbReference>
<sequence>MMDDRGVVVSISGTTVLRPGMGRFPMYTSHATVDNGELVAYLTGLNNDGGGFPSTRLAIGESIVDSTAGTFTLLDVTPGSGGGLPGSGGTAAFRFVPKRGFELSEELASSRP</sequence>
<dbReference type="Proteomes" id="UP000617426">
    <property type="component" value="Unassembled WGS sequence"/>
</dbReference>
<organism evidence="1 2">
    <name type="scientific">Schaalia hyovaginalis</name>
    <dbReference type="NCBI Taxonomy" id="29316"/>
    <lineage>
        <taxon>Bacteria</taxon>
        <taxon>Bacillati</taxon>
        <taxon>Actinomycetota</taxon>
        <taxon>Actinomycetes</taxon>
        <taxon>Actinomycetales</taxon>
        <taxon>Actinomycetaceae</taxon>
        <taxon>Schaalia</taxon>
    </lineage>
</organism>
<protein>
    <submittedName>
        <fullName evidence="1">Uncharacterized protein</fullName>
    </submittedName>
</protein>
<dbReference type="EMBL" id="JACHMK010000001">
    <property type="protein sequence ID" value="MBB6333943.1"/>
    <property type="molecule type" value="Genomic_DNA"/>
</dbReference>
<reference evidence="1" key="1">
    <citation type="submission" date="2020-08" db="EMBL/GenBank/DDBJ databases">
        <title>Sequencing the genomes of 1000 actinobacteria strains.</title>
        <authorList>
            <person name="Klenk H.-P."/>
        </authorList>
    </citation>
    <scope>NUCLEOTIDE SEQUENCE</scope>
    <source>
        <strain evidence="1">DSM 10695</strain>
    </source>
</reference>
<evidence type="ECO:0000313" key="2">
    <source>
        <dbReference type="Proteomes" id="UP000617426"/>
    </source>
</evidence>
<accession>A0A923E0Z4</accession>
<dbReference type="AlphaFoldDB" id="A0A923E0Z4"/>
<proteinExistence type="predicted"/>
<keyword evidence="2" id="KW-1185">Reference proteome</keyword>
<name>A0A923E0Z4_9ACTO</name>
<comment type="caution">
    <text evidence="1">The sequence shown here is derived from an EMBL/GenBank/DDBJ whole genome shotgun (WGS) entry which is preliminary data.</text>
</comment>